<gene>
    <name evidence="1" type="ORF">BWK73_26830</name>
</gene>
<proteinExistence type="predicted"/>
<dbReference type="Proteomes" id="UP000192491">
    <property type="component" value="Unassembled WGS sequence"/>
</dbReference>
<organism evidence="1 2">
    <name type="scientific">Thiothrix lacustris</name>
    <dbReference type="NCBI Taxonomy" id="525917"/>
    <lineage>
        <taxon>Bacteria</taxon>
        <taxon>Pseudomonadati</taxon>
        <taxon>Pseudomonadota</taxon>
        <taxon>Gammaproteobacteria</taxon>
        <taxon>Thiotrichales</taxon>
        <taxon>Thiotrichaceae</taxon>
        <taxon>Thiothrix</taxon>
    </lineage>
</organism>
<comment type="caution">
    <text evidence="1">The sequence shown here is derived from an EMBL/GenBank/DDBJ whole genome shotgun (WGS) entry which is preliminary data.</text>
</comment>
<dbReference type="AlphaFoldDB" id="A0A1Y1QKH3"/>
<dbReference type="EMBL" id="MTEJ01000192">
    <property type="protein sequence ID" value="OQX07934.1"/>
    <property type="molecule type" value="Genomic_DNA"/>
</dbReference>
<reference evidence="1 2" key="1">
    <citation type="submission" date="2017-01" db="EMBL/GenBank/DDBJ databases">
        <title>Novel large sulfur bacteria in the metagenomes of groundwater-fed chemosynthetic microbial mats in the Lake Huron basin.</title>
        <authorList>
            <person name="Sharrar A.M."/>
            <person name="Flood B.E."/>
            <person name="Bailey J.V."/>
            <person name="Jones D.S."/>
            <person name="Biddanda B."/>
            <person name="Ruberg S.A."/>
            <person name="Marcus D.N."/>
            <person name="Dick G.J."/>
        </authorList>
    </citation>
    <scope>NUCLEOTIDE SEQUENCE [LARGE SCALE GENOMIC DNA]</scope>
    <source>
        <strain evidence="1">A8</strain>
    </source>
</reference>
<evidence type="ECO:0000313" key="1">
    <source>
        <dbReference type="EMBL" id="OQX07934.1"/>
    </source>
</evidence>
<accession>A0A1Y1QKH3</accession>
<name>A0A1Y1QKH3_9GAMM</name>
<evidence type="ECO:0000313" key="2">
    <source>
        <dbReference type="Proteomes" id="UP000192491"/>
    </source>
</evidence>
<sequence length="70" mass="7796">MKKPAPKLDQIELFPAKKRGGYRGAHRPKGCGSTVMRIPNDKLEIVLAILNNDDLKSVTEIKIPARSIEK</sequence>
<protein>
    <submittedName>
        <fullName evidence="1">Uncharacterized protein</fullName>
    </submittedName>
</protein>